<dbReference type="PANTHER" id="PTHR35936">
    <property type="entry name" value="MEMBRANE-BOUND LYTIC MUREIN TRANSGLYCOSYLASE F"/>
    <property type="match status" value="1"/>
</dbReference>
<evidence type="ECO:0000256" key="2">
    <source>
        <dbReference type="SAM" id="SignalP"/>
    </source>
</evidence>
<evidence type="ECO:0000313" key="4">
    <source>
        <dbReference type="EMBL" id="RUS90140.1"/>
    </source>
</evidence>
<dbReference type="PANTHER" id="PTHR35936:SF19">
    <property type="entry name" value="AMINO-ACID-BINDING PROTEIN YXEM-RELATED"/>
    <property type="match status" value="1"/>
</dbReference>
<feature type="chain" id="PRO_5019303247" description="Solute-binding protein family 3/N-terminal domain-containing protein" evidence="2">
    <location>
        <begin position="22"/>
        <end position="554"/>
    </location>
</feature>
<dbReference type="Gene3D" id="3.40.190.10">
    <property type="entry name" value="Periplasmic binding protein-like II"/>
    <property type="match status" value="4"/>
</dbReference>
<proteinExistence type="predicted"/>
<dbReference type="AlphaFoldDB" id="A0A433U8L9"/>
<feature type="domain" description="Solute-binding protein family 3/N-terminal" evidence="3">
    <location>
        <begin position="58"/>
        <end position="272"/>
    </location>
</feature>
<dbReference type="OrthoDB" id="5984008at2759"/>
<comment type="caution">
    <text evidence="4">The sequence shown here is derived from an EMBL/GenBank/DDBJ whole genome shotgun (WGS) entry which is preliminary data.</text>
</comment>
<evidence type="ECO:0000259" key="3">
    <source>
        <dbReference type="Pfam" id="PF00497"/>
    </source>
</evidence>
<dbReference type="InterPro" id="IPR001638">
    <property type="entry name" value="Solute-binding_3/MltF_N"/>
</dbReference>
<keyword evidence="5" id="KW-1185">Reference proteome</keyword>
<accession>A0A433U8L9</accession>
<name>A0A433U8L9_ELYCH</name>
<evidence type="ECO:0000256" key="1">
    <source>
        <dbReference type="ARBA" id="ARBA00022729"/>
    </source>
</evidence>
<sequence>MKVKVSLVLAILAGICSNAHAASLTFNPEKTITMSSEVRIGAKSKPEYTPDTHLYLFAADGKKAPYSYVNEYGKLVGFDVELVTRVCSLVGKQCKMIMLPFTECIFTYKDIDYAGRGLWSQWVDGCPSYAITTDRRTEFDFTLPYLATTSTFTVAPGNPSGFDPTLADYSAFTLVRLSGAPTNGACLSRLRKKYGTFIVAENLPEAKELLLNGTADVLFSPRTEIDGLETLPQSVHCDDGGAGILLRKGSDLATWWNPAFQTFYFSGQYAQMCEDASKKYGADVQCLPTPRTASPELLAMMRADPPAPSPDHLWKFVVSGKIEPFSFLDSEGNLVGWTKDFIEEVCTRADKQCHLMLAQVAECTTRDGELLYPGRGLMEGWFDACTGYFETWDRDNSWDFTAPYLSSDASFYVKPGNPSKFDPTLDDYSNFIIVHADTSITNDHCLNRLHKKFDTLLDVPTQYEAIAAVLNGTADAWFTKRKGETQLEELSPRFHCENVGTSIMVKKGSQMPAWWDAAFEEFYSTGEFNQFCLDKGLEYNYDFPCVPPPVKRDV</sequence>
<reference evidence="4 5" key="1">
    <citation type="submission" date="2019-01" db="EMBL/GenBank/DDBJ databases">
        <title>A draft genome assembly of the solar-powered sea slug Elysia chlorotica.</title>
        <authorList>
            <person name="Cai H."/>
            <person name="Li Q."/>
            <person name="Fang X."/>
            <person name="Li J."/>
            <person name="Curtis N.E."/>
            <person name="Altenburger A."/>
            <person name="Shibata T."/>
            <person name="Feng M."/>
            <person name="Maeda T."/>
            <person name="Schwartz J.A."/>
            <person name="Shigenobu S."/>
            <person name="Lundholm N."/>
            <person name="Nishiyama T."/>
            <person name="Yang H."/>
            <person name="Hasebe M."/>
            <person name="Li S."/>
            <person name="Pierce S.K."/>
            <person name="Wang J."/>
        </authorList>
    </citation>
    <scope>NUCLEOTIDE SEQUENCE [LARGE SCALE GENOMIC DNA]</scope>
    <source>
        <strain evidence="4">EC2010</strain>
        <tissue evidence="4">Whole organism of an adult</tissue>
    </source>
</reference>
<gene>
    <name evidence="4" type="ORF">EGW08_002107</name>
</gene>
<dbReference type="Proteomes" id="UP000271974">
    <property type="component" value="Unassembled WGS sequence"/>
</dbReference>
<feature type="signal peptide" evidence="2">
    <location>
        <begin position="1"/>
        <end position="21"/>
    </location>
</feature>
<dbReference type="Pfam" id="PF00497">
    <property type="entry name" value="SBP_bac_3"/>
    <property type="match status" value="2"/>
</dbReference>
<dbReference type="EMBL" id="RQTK01000039">
    <property type="protein sequence ID" value="RUS90140.1"/>
    <property type="molecule type" value="Genomic_DNA"/>
</dbReference>
<protein>
    <recommendedName>
        <fullName evidence="3">Solute-binding protein family 3/N-terminal domain-containing protein</fullName>
    </recommendedName>
</protein>
<evidence type="ECO:0000313" key="5">
    <source>
        <dbReference type="Proteomes" id="UP000271974"/>
    </source>
</evidence>
<dbReference type="SUPFAM" id="SSF53850">
    <property type="entry name" value="Periplasmic binding protein-like II"/>
    <property type="match status" value="2"/>
</dbReference>
<feature type="domain" description="Solute-binding protein family 3/N-terminal" evidence="3">
    <location>
        <begin position="317"/>
        <end position="530"/>
    </location>
</feature>
<keyword evidence="1 2" id="KW-0732">Signal</keyword>
<organism evidence="4 5">
    <name type="scientific">Elysia chlorotica</name>
    <name type="common">Eastern emerald elysia</name>
    <name type="synonym">Sea slug</name>
    <dbReference type="NCBI Taxonomy" id="188477"/>
    <lineage>
        <taxon>Eukaryota</taxon>
        <taxon>Metazoa</taxon>
        <taxon>Spiralia</taxon>
        <taxon>Lophotrochozoa</taxon>
        <taxon>Mollusca</taxon>
        <taxon>Gastropoda</taxon>
        <taxon>Heterobranchia</taxon>
        <taxon>Euthyneura</taxon>
        <taxon>Panpulmonata</taxon>
        <taxon>Sacoglossa</taxon>
        <taxon>Placobranchoidea</taxon>
        <taxon>Plakobranchidae</taxon>
        <taxon>Elysia</taxon>
    </lineage>
</organism>